<gene>
    <name evidence="2" type="ORF">FYJ55_08650</name>
</gene>
<comment type="caution">
    <text evidence="2">The sequence shown here is derived from an EMBL/GenBank/DDBJ whole genome shotgun (WGS) entry which is preliminary data.</text>
</comment>
<dbReference type="AlphaFoldDB" id="A0A6N7V548"/>
<dbReference type="RefSeq" id="WP_154556501.1">
    <property type="nucleotide sequence ID" value="NZ_VUMR01000054.1"/>
</dbReference>
<evidence type="ECO:0000256" key="1">
    <source>
        <dbReference type="SAM" id="MobiDB-lite"/>
    </source>
</evidence>
<name>A0A6N7V548_9FIRM</name>
<dbReference type="PROSITE" id="PS51257">
    <property type="entry name" value="PROKAR_LIPOPROTEIN"/>
    <property type="match status" value="1"/>
</dbReference>
<dbReference type="Proteomes" id="UP000434241">
    <property type="component" value="Unassembled WGS sequence"/>
</dbReference>
<keyword evidence="3" id="KW-1185">Reference proteome</keyword>
<dbReference type="GeneID" id="93159351"/>
<evidence type="ECO:0000313" key="2">
    <source>
        <dbReference type="EMBL" id="MSS56946.1"/>
    </source>
</evidence>
<dbReference type="EMBL" id="VUMR01000054">
    <property type="protein sequence ID" value="MSS56946.1"/>
    <property type="molecule type" value="Genomic_DNA"/>
</dbReference>
<reference evidence="2 3" key="1">
    <citation type="submission" date="2019-08" db="EMBL/GenBank/DDBJ databases">
        <title>In-depth cultivation of the pig gut microbiome towards novel bacterial diversity and tailored functional studies.</title>
        <authorList>
            <person name="Wylensek D."/>
            <person name="Hitch T.C.A."/>
            <person name="Clavel T."/>
        </authorList>
    </citation>
    <scope>NUCLEOTIDE SEQUENCE [LARGE SCALE GENOMIC DNA]</scope>
    <source>
        <strain evidence="2 3">LKV-472-APC-3</strain>
    </source>
</reference>
<feature type="region of interest" description="Disordered" evidence="1">
    <location>
        <begin position="87"/>
        <end position="126"/>
    </location>
</feature>
<protein>
    <recommendedName>
        <fullName evidence="4">PepSY domain-containing protein</fullName>
    </recommendedName>
</protein>
<proteinExistence type="predicted"/>
<organism evidence="2 3">
    <name type="scientific">Holdemanella porci</name>
    <dbReference type="NCBI Taxonomy" id="2652276"/>
    <lineage>
        <taxon>Bacteria</taxon>
        <taxon>Bacillati</taxon>
        <taxon>Bacillota</taxon>
        <taxon>Erysipelotrichia</taxon>
        <taxon>Erysipelotrichales</taxon>
        <taxon>Erysipelotrichaceae</taxon>
        <taxon>Holdemanella</taxon>
    </lineage>
</organism>
<sequence length="188" mass="20893">MAKRRKRNSFIILASTLLLTGCGNSELEITQNDILEVARDDANATKKECSNVSIQEEKKYYTVSFDTTTGSYEYKIGKDGIIQERNYKRSNSEEVSSTEPVEKKKETKVETETKKEEEKPSTSFDENQQAAIDAALANAGLGQEDVTDIGCTLDEAAQQYTVTFTFQDIHNTAMVDATTFTVLSSVQS</sequence>
<accession>A0A6N7V548</accession>
<feature type="compositionally biased region" description="Basic and acidic residues" evidence="1">
    <location>
        <begin position="100"/>
        <end position="120"/>
    </location>
</feature>
<evidence type="ECO:0000313" key="3">
    <source>
        <dbReference type="Proteomes" id="UP000434241"/>
    </source>
</evidence>
<evidence type="ECO:0008006" key="4">
    <source>
        <dbReference type="Google" id="ProtNLM"/>
    </source>
</evidence>